<organism evidence="2 3">
    <name type="scientific">Glycomyces rhizosphaerae</name>
    <dbReference type="NCBI Taxonomy" id="2054422"/>
    <lineage>
        <taxon>Bacteria</taxon>
        <taxon>Bacillati</taxon>
        <taxon>Actinomycetota</taxon>
        <taxon>Actinomycetes</taxon>
        <taxon>Glycomycetales</taxon>
        <taxon>Glycomycetaceae</taxon>
        <taxon>Glycomyces</taxon>
    </lineage>
</organism>
<proteinExistence type="predicted"/>
<keyword evidence="3" id="KW-1185">Reference proteome</keyword>
<evidence type="ECO:0000313" key="2">
    <source>
        <dbReference type="EMBL" id="MFC3492251.1"/>
    </source>
</evidence>
<evidence type="ECO:0008006" key="4">
    <source>
        <dbReference type="Google" id="ProtNLM"/>
    </source>
</evidence>
<dbReference type="EMBL" id="JBHRWO010000007">
    <property type="protein sequence ID" value="MFC3492251.1"/>
    <property type="molecule type" value="Genomic_DNA"/>
</dbReference>
<reference evidence="3" key="1">
    <citation type="journal article" date="2019" name="Int. J. Syst. Evol. Microbiol.">
        <title>The Global Catalogue of Microorganisms (GCM) 10K type strain sequencing project: providing services to taxonomists for standard genome sequencing and annotation.</title>
        <authorList>
            <consortium name="The Broad Institute Genomics Platform"/>
            <consortium name="The Broad Institute Genome Sequencing Center for Infectious Disease"/>
            <person name="Wu L."/>
            <person name="Ma J."/>
        </authorList>
    </citation>
    <scope>NUCLEOTIDE SEQUENCE [LARGE SCALE GENOMIC DNA]</scope>
    <source>
        <strain evidence="3">CGMCC 4.7396</strain>
    </source>
</reference>
<evidence type="ECO:0000313" key="3">
    <source>
        <dbReference type="Proteomes" id="UP001595712"/>
    </source>
</evidence>
<dbReference type="RefSeq" id="WP_387972539.1">
    <property type="nucleotide sequence ID" value="NZ_JBHRWO010000007.1"/>
</dbReference>
<protein>
    <recommendedName>
        <fullName evidence="4">Secreted protein</fullName>
    </recommendedName>
</protein>
<accession>A0ABV7PXL6</accession>
<comment type="caution">
    <text evidence="2">The sequence shown here is derived from an EMBL/GenBank/DDBJ whole genome shotgun (WGS) entry which is preliminary data.</text>
</comment>
<evidence type="ECO:0000256" key="1">
    <source>
        <dbReference type="SAM" id="SignalP"/>
    </source>
</evidence>
<dbReference type="Proteomes" id="UP001595712">
    <property type="component" value="Unassembled WGS sequence"/>
</dbReference>
<name>A0ABV7PXL6_9ACTN</name>
<feature type="chain" id="PRO_5047302989" description="Secreted protein" evidence="1">
    <location>
        <begin position="26"/>
        <end position="114"/>
    </location>
</feature>
<sequence>MRKSIALIAAAAGIAAIGAAAPAMADGSGVAAGDLSLANVDASDAAHWQICGQNVLAQPGWQGCGNDDAGNDDSGVDAGALSLANLDASDAAHWQICGQNVLTQISGQPCDNGN</sequence>
<feature type="signal peptide" evidence="1">
    <location>
        <begin position="1"/>
        <end position="25"/>
    </location>
</feature>
<gene>
    <name evidence="2" type="ORF">ACFO8M_07120</name>
</gene>
<keyword evidence="1" id="KW-0732">Signal</keyword>